<reference evidence="3" key="1">
    <citation type="journal article" date="2019" name="Int. J. Syst. Evol. Microbiol.">
        <title>The Global Catalogue of Microorganisms (GCM) 10K type strain sequencing project: providing services to taxonomists for standard genome sequencing and annotation.</title>
        <authorList>
            <consortium name="The Broad Institute Genomics Platform"/>
            <consortium name="The Broad Institute Genome Sequencing Center for Infectious Disease"/>
            <person name="Wu L."/>
            <person name="Ma J."/>
        </authorList>
    </citation>
    <scope>NUCLEOTIDE SEQUENCE [LARGE SCALE GENOMIC DNA]</scope>
    <source>
        <strain evidence="3">CGMCC 4.7242</strain>
    </source>
</reference>
<dbReference type="EMBL" id="JBHUGH010000002">
    <property type="protein sequence ID" value="MFD1911081.1"/>
    <property type="molecule type" value="Genomic_DNA"/>
</dbReference>
<dbReference type="InterPro" id="IPR036390">
    <property type="entry name" value="WH_DNA-bd_sf"/>
</dbReference>
<dbReference type="SUPFAM" id="SSF46785">
    <property type="entry name" value="Winged helix' DNA-binding domain"/>
    <property type="match status" value="1"/>
</dbReference>
<dbReference type="Proteomes" id="UP001597353">
    <property type="component" value="Unassembled WGS sequence"/>
</dbReference>
<proteinExistence type="predicted"/>
<feature type="domain" description="HTH marR-type" evidence="1">
    <location>
        <begin position="9"/>
        <end position="107"/>
    </location>
</feature>
<dbReference type="Gene3D" id="1.10.10.10">
    <property type="entry name" value="Winged helix-like DNA-binding domain superfamily/Winged helix DNA-binding domain"/>
    <property type="match status" value="1"/>
</dbReference>
<evidence type="ECO:0000259" key="1">
    <source>
        <dbReference type="SMART" id="SM00347"/>
    </source>
</evidence>
<name>A0ABW4S1A9_9RHOB</name>
<protein>
    <submittedName>
        <fullName evidence="2">MarR family winged helix-turn-helix transcriptional regulator</fullName>
    </submittedName>
</protein>
<sequence>MGLLVVDAIETSFGDFSRSAAALLLSLHYHGPMTATELAVIGGVTQPTAVRVVGGLIRRGLVVQEGRSGRTAPLALTPEGSKSALALQAARLEAMERLLAILPKAERVQFERSLDRLLASAIRSRTFARRTCRLCDHRACSGPLCPIGTRASELELDGNAKG</sequence>
<dbReference type="Pfam" id="PF12802">
    <property type="entry name" value="MarR_2"/>
    <property type="match status" value="1"/>
</dbReference>
<evidence type="ECO:0000313" key="2">
    <source>
        <dbReference type="EMBL" id="MFD1911081.1"/>
    </source>
</evidence>
<comment type="caution">
    <text evidence="2">The sequence shown here is derived from an EMBL/GenBank/DDBJ whole genome shotgun (WGS) entry which is preliminary data.</text>
</comment>
<dbReference type="RefSeq" id="WP_390259198.1">
    <property type="nucleotide sequence ID" value="NZ_JBHUGH010000002.1"/>
</dbReference>
<accession>A0ABW4S1A9</accession>
<keyword evidence="3" id="KW-1185">Reference proteome</keyword>
<gene>
    <name evidence="2" type="ORF">ACFSGJ_02505</name>
</gene>
<evidence type="ECO:0000313" key="3">
    <source>
        <dbReference type="Proteomes" id="UP001597353"/>
    </source>
</evidence>
<dbReference type="SMART" id="SM00347">
    <property type="entry name" value="HTH_MARR"/>
    <property type="match status" value="1"/>
</dbReference>
<dbReference type="InterPro" id="IPR036388">
    <property type="entry name" value="WH-like_DNA-bd_sf"/>
</dbReference>
<dbReference type="InterPro" id="IPR000835">
    <property type="entry name" value="HTH_MarR-typ"/>
</dbReference>
<organism evidence="2 3">
    <name type="scientific">Halodurantibacterium flavum</name>
    <dbReference type="NCBI Taxonomy" id="1382802"/>
    <lineage>
        <taxon>Bacteria</taxon>
        <taxon>Pseudomonadati</taxon>
        <taxon>Pseudomonadota</taxon>
        <taxon>Alphaproteobacteria</taxon>
        <taxon>Rhodobacterales</taxon>
        <taxon>Paracoccaceae</taxon>
        <taxon>Halodurantibacterium</taxon>
    </lineage>
</organism>